<evidence type="ECO:0000256" key="7">
    <source>
        <dbReference type="ARBA" id="ARBA00022833"/>
    </source>
</evidence>
<dbReference type="PANTHER" id="PTHR28570">
    <property type="entry name" value="ASPARTYL AMINOPEPTIDASE"/>
    <property type="match status" value="1"/>
</dbReference>
<evidence type="ECO:0000256" key="8">
    <source>
        <dbReference type="ARBA" id="ARBA00023049"/>
    </source>
</evidence>
<dbReference type="EMBL" id="JABCIY010000155">
    <property type="protein sequence ID" value="KAF7191803.1"/>
    <property type="molecule type" value="Genomic_DNA"/>
</dbReference>
<keyword evidence="3 10" id="KW-0031">Aminopeptidase</keyword>
<feature type="region of interest" description="Disordered" evidence="9">
    <location>
        <begin position="127"/>
        <end position="151"/>
    </location>
</feature>
<dbReference type="GO" id="GO:0006508">
    <property type="term" value="P:proteolysis"/>
    <property type="evidence" value="ECO:0007669"/>
    <property type="project" value="UniProtKB-KW"/>
</dbReference>
<evidence type="ECO:0000313" key="11">
    <source>
        <dbReference type="Proteomes" id="UP000660729"/>
    </source>
</evidence>
<organism evidence="10 11">
    <name type="scientific">Pseudocercospora fuligena</name>
    <dbReference type="NCBI Taxonomy" id="685502"/>
    <lineage>
        <taxon>Eukaryota</taxon>
        <taxon>Fungi</taxon>
        <taxon>Dikarya</taxon>
        <taxon>Ascomycota</taxon>
        <taxon>Pezizomycotina</taxon>
        <taxon>Dothideomycetes</taxon>
        <taxon>Dothideomycetidae</taxon>
        <taxon>Mycosphaerellales</taxon>
        <taxon>Mycosphaerellaceae</taxon>
        <taxon>Pseudocercospora</taxon>
    </lineage>
</organism>
<sequence>MVRNVGSRQSLRESMADFNVSSSSQNPSGRRSDRNAQQAGITMTPVAGVKCTSCASAGQTIWLLPGRKCPVCGKTPTPASAAPTLDSRPKGKPQRCTECLAADRTVWLLPGYPCPICARPEQQRGQRATASNVLEQSKKQPQPTGPPSVESDEVKKLFADATSNTQPMTAAQLRSMLSNFNSQQAGNLSPEQIQAELGSTNSLFMMSEKKPSEQTKDCLSCKAAGRDVQLAADDECMMCYLVNNDLLEPVSDAQMAAVNGEINNLLLAEKEKQTRFPRATRENAAKYTKPFCDFLTNNPTVFHAVDALKKDLKEQGFTQLSERNSWEIKPSGKYFVERNGSSLIAFVVGANYDLGNGTAILAGHVDALTAKLKPVSQVPNKAGFLQLGVAPYAGGLGHTWWDRDLGIGGRVHIKEGDKIVTKLVKLDWPIAKIPSLAEHFGAPAQGPFNKETQMVPVIGLDSSDSQSKMVEPHVEPFSQPSLLGRADGSVGSFISTQPPALVSAIAKALDLNTSSYANIVNWELELFDVQPATVAGLNKEFISAGRIDDKLCSWAALQALVEAQDDTSNSSIIKVVGLFDDEEIGSLLRQGAKGNFLPITLQRAVGSLAGHKPDSDLMGRTMANSFMVSSDVTHAANPNFLSVYLENHAPHLNVGVAIAADSNGHMTTDSVSTTILKRCADKVGAKLQVFQIRNDSRSGGTVGPMLSSALGVRAIDAGLAQLSMHSIRATTGALDPGLGVIMFLGFLNGFEAVDKELQDS</sequence>
<comment type="caution">
    <text evidence="10">The sequence shown here is derived from an EMBL/GenBank/DDBJ whole genome shotgun (WGS) entry which is preliminary data.</text>
</comment>
<dbReference type="PANTHER" id="PTHR28570:SF4">
    <property type="entry name" value="VACUOLAR AMINOPEPTIDASE 1"/>
    <property type="match status" value="1"/>
</dbReference>
<reference evidence="10" key="1">
    <citation type="submission" date="2020-04" db="EMBL/GenBank/DDBJ databases">
        <title>Draft genome resource of the tomato pathogen Pseudocercospora fuligena.</title>
        <authorList>
            <person name="Zaccaron A."/>
        </authorList>
    </citation>
    <scope>NUCLEOTIDE SEQUENCE</scope>
    <source>
        <strain evidence="10">PF001</strain>
    </source>
</reference>
<keyword evidence="11" id="KW-1185">Reference proteome</keyword>
<dbReference type="OrthoDB" id="9880441at2759"/>
<dbReference type="InterPro" id="IPR001948">
    <property type="entry name" value="Peptidase_M18"/>
</dbReference>
<dbReference type="Proteomes" id="UP000660729">
    <property type="component" value="Unassembled WGS sequence"/>
</dbReference>
<proteinExistence type="inferred from homology"/>
<dbReference type="Pfam" id="PF02127">
    <property type="entry name" value="Peptidase_M18"/>
    <property type="match status" value="1"/>
</dbReference>
<dbReference type="FunFam" id="2.30.250.10:FF:000001">
    <property type="entry name" value="Aspartyl aminopeptidase 1"/>
    <property type="match status" value="1"/>
</dbReference>
<evidence type="ECO:0000256" key="9">
    <source>
        <dbReference type="SAM" id="MobiDB-lite"/>
    </source>
</evidence>
<dbReference type="PRINTS" id="PR00932">
    <property type="entry name" value="AMINO1PTASE"/>
</dbReference>
<dbReference type="Gene3D" id="3.40.630.10">
    <property type="entry name" value="Zn peptidases"/>
    <property type="match status" value="1"/>
</dbReference>
<feature type="region of interest" description="Disordered" evidence="9">
    <location>
        <begin position="1"/>
        <end position="37"/>
    </location>
</feature>
<feature type="compositionally biased region" description="Polar residues" evidence="9">
    <location>
        <begin position="127"/>
        <end position="142"/>
    </location>
</feature>
<dbReference type="Gene3D" id="2.30.250.10">
    <property type="entry name" value="Aminopeptidase i, Domain 2"/>
    <property type="match status" value="1"/>
</dbReference>
<evidence type="ECO:0000256" key="3">
    <source>
        <dbReference type="ARBA" id="ARBA00022438"/>
    </source>
</evidence>
<keyword evidence="6" id="KW-0378">Hydrolase</keyword>
<keyword evidence="7" id="KW-0862">Zinc</keyword>
<dbReference type="GO" id="GO:0008270">
    <property type="term" value="F:zinc ion binding"/>
    <property type="evidence" value="ECO:0007669"/>
    <property type="project" value="InterPro"/>
</dbReference>
<evidence type="ECO:0000256" key="4">
    <source>
        <dbReference type="ARBA" id="ARBA00022670"/>
    </source>
</evidence>
<name>A0A8H6VGS7_9PEZI</name>
<dbReference type="GO" id="GO:0070006">
    <property type="term" value="F:metalloaminopeptidase activity"/>
    <property type="evidence" value="ECO:0007669"/>
    <property type="project" value="TreeGrafter"/>
</dbReference>
<evidence type="ECO:0000256" key="1">
    <source>
        <dbReference type="ARBA" id="ARBA00001947"/>
    </source>
</evidence>
<gene>
    <name evidence="10" type="ORF">HII31_06848</name>
</gene>
<evidence type="ECO:0000256" key="2">
    <source>
        <dbReference type="ARBA" id="ARBA00008290"/>
    </source>
</evidence>
<dbReference type="SUPFAM" id="SSF53187">
    <property type="entry name" value="Zn-dependent exopeptidases"/>
    <property type="match status" value="1"/>
</dbReference>
<dbReference type="AlphaFoldDB" id="A0A8H6VGS7"/>
<keyword evidence="8" id="KW-0482">Metalloprotease</keyword>
<dbReference type="CDD" id="cd05658">
    <property type="entry name" value="M18_DAP"/>
    <property type="match status" value="1"/>
</dbReference>
<evidence type="ECO:0000256" key="6">
    <source>
        <dbReference type="ARBA" id="ARBA00022801"/>
    </source>
</evidence>
<dbReference type="GO" id="GO:0000324">
    <property type="term" value="C:fungal-type vacuole"/>
    <property type="evidence" value="ECO:0007669"/>
    <property type="project" value="TreeGrafter"/>
</dbReference>
<evidence type="ECO:0000256" key="5">
    <source>
        <dbReference type="ARBA" id="ARBA00022723"/>
    </source>
</evidence>
<keyword evidence="5" id="KW-0479">Metal-binding</keyword>
<evidence type="ECO:0000313" key="10">
    <source>
        <dbReference type="EMBL" id="KAF7191803.1"/>
    </source>
</evidence>
<comment type="cofactor">
    <cofactor evidence="1">
        <name>Zn(2+)</name>
        <dbReference type="ChEBI" id="CHEBI:29105"/>
    </cofactor>
</comment>
<accession>A0A8H6VGS7</accession>
<protein>
    <submittedName>
        <fullName evidence="10">Vacuolar aminopeptidase 1</fullName>
    </submittedName>
</protein>
<keyword evidence="4" id="KW-0645">Protease</keyword>
<dbReference type="InterPro" id="IPR023358">
    <property type="entry name" value="Peptidase_M18_dom2"/>
</dbReference>
<dbReference type="SUPFAM" id="SSF101821">
    <property type="entry name" value="Aminopeptidase/glucanase lid domain"/>
    <property type="match status" value="1"/>
</dbReference>
<comment type="similarity">
    <text evidence="2">Belongs to the peptidase M18 family.</text>
</comment>